<dbReference type="InterPro" id="IPR000306">
    <property type="entry name" value="Znf_FYVE"/>
</dbReference>
<keyword evidence="5" id="KW-0175">Coiled coil</keyword>
<accession>A0ABX6EXD1</accession>
<dbReference type="CDD" id="cd15737">
    <property type="entry name" value="FYVE2_Vac1p_like"/>
    <property type="match status" value="1"/>
</dbReference>
<dbReference type="Gene3D" id="3.30.40.10">
    <property type="entry name" value="Zinc/RING finger domain, C3HC4 (zinc finger)"/>
    <property type="match status" value="2"/>
</dbReference>
<dbReference type="SUPFAM" id="SSF140125">
    <property type="entry name" value="Rabenosyn-5 Rab-binding domain-like"/>
    <property type="match status" value="1"/>
</dbReference>
<feature type="domain" description="FYVE-type" evidence="6">
    <location>
        <begin position="107"/>
        <end position="172"/>
    </location>
</feature>
<organism evidence="7 8">
    <name type="scientific">Kluyveromyces marxianus</name>
    <name type="common">Yeast</name>
    <name type="synonym">Candida kefyr</name>
    <dbReference type="NCBI Taxonomy" id="4911"/>
    <lineage>
        <taxon>Eukaryota</taxon>
        <taxon>Fungi</taxon>
        <taxon>Dikarya</taxon>
        <taxon>Ascomycota</taxon>
        <taxon>Saccharomycotina</taxon>
        <taxon>Saccharomycetes</taxon>
        <taxon>Saccharomycetales</taxon>
        <taxon>Saccharomycetaceae</taxon>
        <taxon>Kluyveromyces</taxon>
    </lineage>
</organism>
<dbReference type="InterPro" id="IPR036531">
    <property type="entry name" value="Rbsn_Rab-bd_sf"/>
</dbReference>
<dbReference type="PANTHER" id="PTHR13510:SF44">
    <property type="entry name" value="RABENOSYN-5"/>
    <property type="match status" value="1"/>
</dbReference>
<dbReference type="PROSITE" id="PS50178">
    <property type="entry name" value="ZF_FYVE"/>
    <property type="match status" value="2"/>
</dbReference>
<dbReference type="SMART" id="SM00064">
    <property type="entry name" value="FYVE"/>
    <property type="match status" value="2"/>
</dbReference>
<dbReference type="Pfam" id="PF11464">
    <property type="entry name" value="Rbsn"/>
    <property type="match status" value="1"/>
</dbReference>
<dbReference type="PROSITE" id="PS00028">
    <property type="entry name" value="ZINC_FINGER_C2H2_1"/>
    <property type="match status" value="1"/>
</dbReference>
<evidence type="ECO:0000256" key="4">
    <source>
        <dbReference type="PROSITE-ProRule" id="PRU00091"/>
    </source>
</evidence>
<evidence type="ECO:0000256" key="2">
    <source>
        <dbReference type="ARBA" id="ARBA00022771"/>
    </source>
</evidence>
<dbReference type="InterPro" id="IPR013087">
    <property type="entry name" value="Znf_C2H2_type"/>
</dbReference>
<keyword evidence="2 4" id="KW-0863">Zinc-finger</keyword>
<name>A0ABX6EXD1_KLUMA</name>
<evidence type="ECO:0000256" key="1">
    <source>
        <dbReference type="ARBA" id="ARBA00022723"/>
    </source>
</evidence>
<evidence type="ECO:0000313" key="7">
    <source>
        <dbReference type="EMBL" id="QGN16727.1"/>
    </source>
</evidence>
<dbReference type="Proteomes" id="UP000422736">
    <property type="component" value="Chromosome 5"/>
</dbReference>
<dbReference type="EMBL" id="CP015058">
    <property type="protein sequence ID" value="QGN16727.1"/>
    <property type="molecule type" value="Genomic_DNA"/>
</dbReference>
<dbReference type="SUPFAM" id="SSF57903">
    <property type="entry name" value="FYVE/PHD zinc finger"/>
    <property type="match status" value="2"/>
</dbReference>
<protein>
    <submittedName>
        <fullName evidence="7">Vacuolar segregation protein PEP7</fullName>
    </submittedName>
</protein>
<reference evidence="7 8" key="2">
    <citation type="submission" date="2019-11" db="EMBL/GenBank/DDBJ databases">
        <authorList>
            <person name="Lu H."/>
        </authorList>
    </citation>
    <scope>NUCLEOTIDE SEQUENCE [LARGE SCALE GENOMIC DNA]</scope>
    <source>
        <strain evidence="7 8">FIM1</strain>
    </source>
</reference>
<reference evidence="7 8" key="1">
    <citation type="submission" date="2016-03" db="EMBL/GenBank/DDBJ databases">
        <title>How can Kluyveromyces marxianus grow so fast - potential evolutionary course in Saccharomyces Complex revealed by comparative genomics.</title>
        <authorList>
            <person name="Mo W."/>
            <person name="Lu W."/>
            <person name="Yang X."/>
            <person name="Qi J."/>
            <person name="Lv H."/>
        </authorList>
    </citation>
    <scope>NUCLEOTIDE SEQUENCE [LARGE SCALE GENOMIC DNA]</scope>
    <source>
        <strain evidence="7 8">FIM1</strain>
    </source>
</reference>
<evidence type="ECO:0000259" key="6">
    <source>
        <dbReference type="PROSITE" id="PS50178"/>
    </source>
</evidence>
<evidence type="ECO:0000313" key="8">
    <source>
        <dbReference type="Proteomes" id="UP000422736"/>
    </source>
</evidence>
<evidence type="ECO:0000256" key="3">
    <source>
        <dbReference type="ARBA" id="ARBA00022833"/>
    </source>
</evidence>
<evidence type="ECO:0000256" key="5">
    <source>
        <dbReference type="SAM" id="Coils"/>
    </source>
</evidence>
<dbReference type="InterPro" id="IPR021565">
    <property type="entry name" value="Rbsn_Rab-bd"/>
</dbReference>
<dbReference type="InterPro" id="IPR011011">
    <property type="entry name" value="Znf_FYVE_PHD"/>
</dbReference>
<proteinExistence type="predicted"/>
<dbReference type="PANTHER" id="PTHR13510">
    <property type="entry name" value="FYVE-FINGER-CONTAINING RAB5 EFFECTOR PROTEIN RABENOSYN-5-RELATED"/>
    <property type="match status" value="1"/>
</dbReference>
<dbReference type="InterPro" id="IPR013083">
    <property type="entry name" value="Znf_RING/FYVE/PHD"/>
</dbReference>
<sequence>MTEGNGRSLGSEASLGQEITDTDVLNCPVCGDELKSLRKLNAHLDTVHGFNDGSPSDTDVDSSRESSVIGLNTLEQSVADKSDSAKPRDVQYKGRYKIKTSHWKKPVDGKSHCFQCNCKITGKTGAINCRKCGEIFCLKHCRNAIKLNENSEYDPIKGMWCKCCRRCFTSREGYNDFGYYRNITEDFLGIRKLKNEDGDLIALQLENRLLNLINGIIKIYLRHMSSIIGSMMIRREVHALERSIVEWKDDRSVSECFICSNSFQMLMRKHHCRLCGQVVCDRVATRCSSDIPVLNLMSAAPDLSFESIANIRDISQFTTCVRVCSLCLRSVYAKRKLEFQKQSPLPSILQEYENLHNLEVLVTKLLPKFNECVNKIHENTAPDEKLVQDLAQLRRKLLQNLTLYDKISKKLIHMDVHSQAELKIQQSIASHASTFIEEKMLPLKRIPNVFTPASEEIKVTSSSDLLFNNLTIAEVKRYREELMVLKEQRYLVETMLNSAAKERRFEEAITLKSNLAEIDKNVENLESRLGDEGFD</sequence>
<feature type="domain" description="FYVE-type" evidence="6">
    <location>
        <begin position="250"/>
        <end position="332"/>
    </location>
</feature>
<keyword evidence="3" id="KW-0862">Zinc</keyword>
<dbReference type="CDD" id="cd15761">
    <property type="entry name" value="FYVE1_Vac1p_like"/>
    <property type="match status" value="1"/>
</dbReference>
<gene>
    <name evidence="7" type="primary">PEP7</name>
    <name evidence="7" type="ORF">FIM1_3448</name>
</gene>
<dbReference type="InterPro" id="IPR017455">
    <property type="entry name" value="Znf_FYVE-rel"/>
</dbReference>
<dbReference type="InterPro" id="IPR052727">
    <property type="entry name" value="Rab4/Rab5_effector"/>
</dbReference>
<keyword evidence="8" id="KW-1185">Reference proteome</keyword>
<dbReference type="Pfam" id="PF01363">
    <property type="entry name" value="FYVE"/>
    <property type="match status" value="1"/>
</dbReference>
<keyword evidence="1" id="KW-0479">Metal-binding</keyword>
<feature type="coiled-coil region" evidence="5">
    <location>
        <begin position="468"/>
        <end position="528"/>
    </location>
</feature>